<keyword evidence="1" id="KW-0812">Transmembrane</keyword>
<reference evidence="3 4" key="1">
    <citation type="submission" date="2021-02" db="EMBL/GenBank/DDBJ databases">
        <authorList>
            <person name="Han P."/>
        </authorList>
    </citation>
    <scope>NUCLEOTIDE SEQUENCE [LARGE SCALE GENOMIC DNA]</scope>
    <source>
        <strain evidence="3">Candidatus Nitrospira sp. ZN2</strain>
    </source>
</reference>
<feature type="domain" description="CBU-0592-like" evidence="2">
    <location>
        <begin position="4"/>
        <end position="78"/>
    </location>
</feature>
<protein>
    <recommendedName>
        <fullName evidence="2">CBU-0592-like domain-containing protein</fullName>
    </recommendedName>
</protein>
<keyword evidence="1" id="KW-0472">Membrane</keyword>
<dbReference type="Pfam" id="PF26604">
    <property type="entry name" value="CBU_0592"/>
    <property type="match status" value="1"/>
</dbReference>
<organism evidence="3 4">
    <name type="scientific">Nitrospira defluvii</name>
    <dbReference type="NCBI Taxonomy" id="330214"/>
    <lineage>
        <taxon>Bacteria</taxon>
        <taxon>Pseudomonadati</taxon>
        <taxon>Nitrospirota</taxon>
        <taxon>Nitrospiria</taxon>
        <taxon>Nitrospirales</taxon>
        <taxon>Nitrospiraceae</taxon>
        <taxon>Nitrospira</taxon>
    </lineage>
</organism>
<evidence type="ECO:0000259" key="2">
    <source>
        <dbReference type="Pfam" id="PF26604"/>
    </source>
</evidence>
<dbReference type="NCBIfam" id="NF047864">
    <property type="entry name" value="CBU_0592_membra"/>
    <property type="match status" value="1"/>
</dbReference>
<sequence length="86" mass="9182">MVMQVISVAGALMVLLAYGLNQAGTWRELDAGYLALNIMGSLLLGIVAIEDRRVGFVLLEFAWAGIALVGVARAIRARRAAHSLES</sequence>
<dbReference type="InterPro" id="IPR058058">
    <property type="entry name" value="CBU_0592-like"/>
</dbReference>
<name>A0ABN7KG46_9BACT</name>
<feature type="transmembrane region" description="Helical" evidence="1">
    <location>
        <begin position="31"/>
        <end position="49"/>
    </location>
</feature>
<evidence type="ECO:0000313" key="3">
    <source>
        <dbReference type="EMBL" id="CAE6691552.1"/>
    </source>
</evidence>
<feature type="transmembrane region" description="Helical" evidence="1">
    <location>
        <begin position="56"/>
        <end position="75"/>
    </location>
</feature>
<dbReference type="RefSeq" id="WP_213040166.1">
    <property type="nucleotide sequence ID" value="NZ_CAJNBJ010000001.1"/>
</dbReference>
<evidence type="ECO:0000256" key="1">
    <source>
        <dbReference type="SAM" id="Phobius"/>
    </source>
</evidence>
<keyword evidence="4" id="KW-1185">Reference proteome</keyword>
<accession>A0ABN7KG46</accession>
<keyword evidence="1" id="KW-1133">Transmembrane helix</keyword>
<evidence type="ECO:0000313" key="4">
    <source>
        <dbReference type="Proteomes" id="UP000675880"/>
    </source>
</evidence>
<dbReference type="EMBL" id="CAJNBJ010000001">
    <property type="protein sequence ID" value="CAE6691552.1"/>
    <property type="molecule type" value="Genomic_DNA"/>
</dbReference>
<dbReference type="Proteomes" id="UP000675880">
    <property type="component" value="Unassembled WGS sequence"/>
</dbReference>
<proteinExistence type="predicted"/>
<comment type="caution">
    <text evidence="3">The sequence shown here is derived from an EMBL/GenBank/DDBJ whole genome shotgun (WGS) entry which is preliminary data.</text>
</comment>
<gene>
    <name evidence="3" type="ORF">NSPZN2_10246</name>
</gene>